<sequence>MNFRELCNDFCVSQAKSVKYLERAAQEVTLPKDSPTNYPKLPYDVSIYIKKLSSFLFEVANRQDDPRLQVCEVLNRVVLSNEDIHNAVRRISEVIKASDHEITQLEQVFAMVIENFGQGIFALAKGAGRPGKSQETENYEAGLAMVKFSRMVNPPRPKSEELRQVDPWNVPLNSACDVRITTTKAGKESPKIQRKGSRRAEVKSAIGRLQRLKEAPNPGKPAVNRQGPLSDLQRLETSISEQLYVVVNFCEDQLRYAHWWSDFLGGHKYDYCYEQYIEKCRWQAQNSGLFIQRLTRLRQQVSALAGFCNSGPIDKAEVDQFVRLVTSSLVLSSAEWYEQMAIGFSGASWSEIEREYGAAVLATERCLSMESLDFNGASDASQTTPVSHQTTANPSSSSLCSLLTWKDPVATGKVFGGLLLGLVLLKVNFINYIFYAAYLGLLVSAAAEYVGKLVTGQGFVTKYTAHAPSYSKFVNDSILPAIGRFATCAESKVQRIVYAQDIELTLKAAGVSYVLYFVTSYLSLYTLAIVSVVLAFTVPFLYVQNKDEIDAAVAHYSKIVRQKSSELTDQAHKSVAPHLDTLAKKTGPVGDFIQSKFPTRTAGSTVGSGNDTSYNTGAGSEPVAVEKPLEGAGSAASAHATGSSFPSVPSGTPSGVVSEDPEPASTETAAL</sequence>
<dbReference type="PROSITE" id="PS50845">
    <property type="entry name" value="RETICULON"/>
    <property type="match status" value="1"/>
</dbReference>
<comment type="subcellular location">
    <subcellularLocation>
        <location evidence="1 6">Endoplasmic reticulum membrane</location>
        <topology evidence="1 6">Multi-pass membrane protein</topology>
    </subcellularLocation>
</comment>
<evidence type="ECO:0000256" key="4">
    <source>
        <dbReference type="ARBA" id="ARBA00022989"/>
    </source>
</evidence>
<dbReference type="PANTHER" id="PTHR10994">
    <property type="entry name" value="RETICULON"/>
    <property type="match status" value="1"/>
</dbReference>
<evidence type="ECO:0000256" key="7">
    <source>
        <dbReference type="SAM" id="MobiDB-lite"/>
    </source>
</evidence>
<name>A0ABX8IH94_9ASCO</name>
<protein>
    <recommendedName>
        <fullName evidence="6">Reticulon-like protein</fullName>
    </recommendedName>
</protein>
<feature type="transmembrane region" description="Helical" evidence="6">
    <location>
        <begin position="432"/>
        <end position="451"/>
    </location>
</feature>
<proteinExistence type="predicted"/>
<keyword evidence="5 6" id="KW-0472">Membrane</keyword>
<reference evidence="9 10" key="1">
    <citation type="submission" date="2021-06" db="EMBL/GenBank/DDBJ databases">
        <title>Candida outbreak in Lebanon.</title>
        <authorList>
            <person name="Finianos M."/>
        </authorList>
    </citation>
    <scope>NUCLEOTIDE SEQUENCE [LARGE SCALE GENOMIC DNA]</scope>
    <source>
        <strain evidence="9">CA3LBN</strain>
    </source>
</reference>
<gene>
    <name evidence="9" type="ORF">CA3LBN_004597</name>
</gene>
<dbReference type="Proteomes" id="UP000825434">
    <property type="component" value="Chromosome 7"/>
</dbReference>
<dbReference type="EMBL" id="CP076667">
    <property type="protein sequence ID" value="QWU90236.1"/>
    <property type="molecule type" value="Genomic_DNA"/>
</dbReference>
<feature type="compositionally biased region" description="Polar residues" evidence="7">
    <location>
        <begin position="600"/>
        <end position="618"/>
    </location>
</feature>
<accession>A0ABX8IH94</accession>
<keyword evidence="4 6" id="KW-1133">Transmembrane helix</keyword>
<evidence type="ECO:0000313" key="10">
    <source>
        <dbReference type="Proteomes" id="UP000825434"/>
    </source>
</evidence>
<evidence type="ECO:0000256" key="3">
    <source>
        <dbReference type="ARBA" id="ARBA00022824"/>
    </source>
</evidence>
<feature type="compositionally biased region" description="Low complexity" evidence="7">
    <location>
        <begin position="631"/>
        <end position="658"/>
    </location>
</feature>
<evidence type="ECO:0000256" key="1">
    <source>
        <dbReference type="ARBA" id="ARBA00004477"/>
    </source>
</evidence>
<evidence type="ECO:0000313" key="9">
    <source>
        <dbReference type="EMBL" id="QWU90236.1"/>
    </source>
</evidence>
<dbReference type="InterPro" id="IPR003388">
    <property type="entry name" value="Reticulon"/>
</dbReference>
<evidence type="ECO:0000259" key="8">
    <source>
        <dbReference type="PROSITE" id="PS50845"/>
    </source>
</evidence>
<evidence type="ECO:0000256" key="6">
    <source>
        <dbReference type="RuleBase" id="RU363132"/>
    </source>
</evidence>
<evidence type="ECO:0000256" key="5">
    <source>
        <dbReference type="ARBA" id="ARBA00023136"/>
    </source>
</evidence>
<keyword evidence="10" id="KW-1185">Reference proteome</keyword>
<organism evidence="9 10">
    <name type="scientific">Candidozyma haemuli</name>
    <dbReference type="NCBI Taxonomy" id="45357"/>
    <lineage>
        <taxon>Eukaryota</taxon>
        <taxon>Fungi</taxon>
        <taxon>Dikarya</taxon>
        <taxon>Ascomycota</taxon>
        <taxon>Saccharomycotina</taxon>
        <taxon>Pichiomycetes</taxon>
        <taxon>Metschnikowiaceae</taxon>
        <taxon>Candidozyma</taxon>
    </lineage>
</organism>
<evidence type="ECO:0000256" key="2">
    <source>
        <dbReference type="ARBA" id="ARBA00022692"/>
    </source>
</evidence>
<feature type="region of interest" description="Disordered" evidence="7">
    <location>
        <begin position="600"/>
        <end position="671"/>
    </location>
</feature>
<keyword evidence="3 6" id="KW-0256">Endoplasmic reticulum</keyword>
<dbReference type="InterPro" id="IPR045064">
    <property type="entry name" value="Reticulon-like"/>
</dbReference>
<dbReference type="PANTHER" id="PTHR10994:SF193">
    <property type="entry name" value="RETICULON-LIKE PROTEIN"/>
    <property type="match status" value="1"/>
</dbReference>
<dbReference type="Pfam" id="PF02453">
    <property type="entry name" value="Reticulon"/>
    <property type="match status" value="1"/>
</dbReference>
<feature type="transmembrane region" description="Helical" evidence="6">
    <location>
        <begin position="522"/>
        <end position="543"/>
    </location>
</feature>
<keyword evidence="2 6" id="KW-0812">Transmembrane</keyword>
<feature type="domain" description="Reticulon" evidence="8">
    <location>
        <begin position="399"/>
        <end position="567"/>
    </location>
</feature>